<dbReference type="Pfam" id="PF09537">
    <property type="entry name" value="DUF2383"/>
    <property type="match status" value="1"/>
</dbReference>
<dbReference type="InterPro" id="IPR011971">
    <property type="entry name" value="CHP02284"/>
</dbReference>
<dbReference type="AlphaFoldDB" id="A0A0B8T3S4"/>
<proteinExistence type="predicted"/>
<dbReference type="SUPFAM" id="SSF47240">
    <property type="entry name" value="Ferritin-like"/>
    <property type="match status" value="1"/>
</dbReference>
<protein>
    <recommendedName>
        <fullName evidence="1">DUF2383 domain-containing protein</fullName>
    </recommendedName>
</protein>
<dbReference type="PATRIC" id="fig|1229276.3.peg.319"/>
<accession>A0A0B8T3S4</accession>
<dbReference type="NCBIfam" id="TIGR02284">
    <property type="entry name" value="PA2169 family four-helix-bundle protein"/>
    <property type="match status" value="1"/>
</dbReference>
<dbReference type="RefSeq" id="WP_052071951.1">
    <property type="nucleotide sequence ID" value="NZ_JJMU01000004.1"/>
</dbReference>
<evidence type="ECO:0000313" key="2">
    <source>
        <dbReference type="EMBL" id="KGE15876.1"/>
    </source>
</evidence>
<dbReference type="Gene3D" id="1.20.1260.10">
    <property type="match status" value="1"/>
</dbReference>
<evidence type="ECO:0000259" key="1">
    <source>
        <dbReference type="Pfam" id="PF09537"/>
    </source>
</evidence>
<dbReference type="STRING" id="1229276.DI53_0310"/>
<dbReference type="EMBL" id="JJMU01000004">
    <property type="protein sequence ID" value="KGE15876.1"/>
    <property type="molecule type" value="Genomic_DNA"/>
</dbReference>
<reference evidence="2 3" key="2">
    <citation type="journal article" date="2015" name="PLoS ONE">
        <title>Whole-Genome Optical Mapping and Finished Genome Sequence of Sphingobacterium deserti sp. nov., a New Species Isolated from the Western Desert of China.</title>
        <authorList>
            <person name="Teng C."/>
            <person name="Zhou Z."/>
            <person name="Molnar I."/>
            <person name="Li X."/>
            <person name="Tang R."/>
            <person name="Chen M."/>
            <person name="Wang L."/>
            <person name="Su S."/>
            <person name="Zhang W."/>
            <person name="Lin M."/>
        </authorList>
    </citation>
    <scope>NUCLEOTIDE SEQUENCE [LARGE SCALE GENOMIC DNA]</scope>
    <source>
        <strain evidence="3">ACCC05744</strain>
    </source>
</reference>
<gene>
    <name evidence="2" type="ORF">DI53_0310</name>
</gene>
<name>A0A0B8T3S4_9SPHI</name>
<dbReference type="InterPro" id="IPR009078">
    <property type="entry name" value="Ferritin-like_SF"/>
</dbReference>
<feature type="domain" description="DUF2383" evidence="1">
    <location>
        <begin position="9"/>
        <end position="114"/>
    </location>
</feature>
<sequence length="156" mass="17586">MGALSDKNIELLNDLIAINNDRIEGYAKAIDLVDKEKDIDIISLFEKIGQQSQQFKAALTPLLVREGERPTETHNTMGELYRMWMDTRIGIAGDDRYSILAACEKAEAVFEKIYVDIWRGATDMPEKLVDMIKSQSEVQKNTQAEVASLRDEHGPA</sequence>
<comment type="caution">
    <text evidence="2">The sequence shown here is derived from an EMBL/GenBank/DDBJ whole genome shotgun (WGS) entry which is preliminary data.</text>
</comment>
<dbReference type="OrthoDB" id="282393at2"/>
<dbReference type="InterPro" id="IPR012347">
    <property type="entry name" value="Ferritin-like"/>
</dbReference>
<reference evidence="3" key="1">
    <citation type="submission" date="2014-04" db="EMBL/GenBank/DDBJ databases">
        <title>Whole-Genome optical mapping and complete genome sequence of Sphingobacterium deserti sp. nov., a new spaces isolated from desert in the west of China.</title>
        <authorList>
            <person name="Teng C."/>
            <person name="Zhou Z."/>
            <person name="Li X."/>
            <person name="Chen M."/>
            <person name="Lin M."/>
            <person name="Wang L."/>
            <person name="Su S."/>
            <person name="Zhang C."/>
            <person name="Zhang W."/>
        </authorList>
    </citation>
    <scope>NUCLEOTIDE SEQUENCE [LARGE SCALE GENOMIC DNA]</scope>
    <source>
        <strain evidence="3">ACCC05744</strain>
    </source>
</reference>
<organism evidence="2 3">
    <name type="scientific">Sphingobacterium deserti</name>
    <dbReference type="NCBI Taxonomy" id="1229276"/>
    <lineage>
        <taxon>Bacteria</taxon>
        <taxon>Pseudomonadati</taxon>
        <taxon>Bacteroidota</taxon>
        <taxon>Sphingobacteriia</taxon>
        <taxon>Sphingobacteriales</taxon>
        <taxon>Sphingobacteriaceae</taxon>
        <taxon>Sphingobacterium</taxon>
    </lineage>
</organism>
<dbReference type="InterPro" id="IPR019052">
    <property type="entry name" value="DUF2383"/>
</dbReference>
<evidence type="ECO:0000313" key="3">
    <source>
        <dbReference type="Proteomes" id="UP000031802"/>
    </source>
</evidence>
<dbReference type="Proteomes" id="UP000031802">
    <property type="component" value="Unassembled WGS sequence"/>
</dbReference>
<keyword evidence="3" id="KW-1185">Reference proteome</keyword>